<sequence length="616" mass="66736">MTGTNSSNGSNHASPLISSNTTQHHQYNTFSTTRNPTAQHSEGDSGSNTAGAGSSSTMDHQHDASTSPSGKDHVEVGVNTNLYSNRHDRAVSDDNEHGGDFLTELENSRLQRGLHQRHIQMIAIAGAIGTGLFLGLGSSIQTGGPLGALLGYATVGLIVCAVQFALGEVAALLPVTGSFVRHAEFLVDPALGFAVGWNIVYGNLLSVPAEISAICVLFQYWTDINSALFICIFILITFLVGISFVGIYGEVEFWFAVLKILLCIFLIIFGLVVDLGGVPGVERIGFRYWKNPGPFVEHIATGRWGEFLGYWSVMTSAVFSFAGVESLAMAAAETQNPRRNIPKACKKVFARVLMFYILAVLVVGMIVSSADPRLDEYTGNAAMSPFVIVASSAGIKAIPSVVNAVVITSAWSSSNQALLSGTRVLYGLAIKRQAPAIFLRTTSWGVPYVCVIFNTCFMFLAFMSLSSGATTVFYWLVDLTAAGVLVSWSCILLNHTRLCVAMRKQGISRRELPFYNSWTTWSSPAALVACQLILWTGGFSVFTKGGWDPASFVSAYLDIPLVLTAFLIYKFGKKTKVVDMSTIPIRAALDQIAREPEVVTEARKKGWRRAVRVLWD</sequence>
<keyword evidence="11" id="KW-1185">Reference proteome</keyword>
<evidence type="ECO:0000256" key="6">
    <source>
        <dbReference type="ARBA" id="ARBA00023136"/>
    </source>
</evidence>
<dbReference type="OrthoDB" id="3900342at2759"/>
<evidence type="ECO:0000256" key="7">
    <source>
        <dbReference type="SAM" id="MobiDB-lite"/>
    </source>
</evidence>
<evidence type="ECO:0000256" key="2">
    <source>
        <dbReference type="ARBA" id="ARBA00022448"/>
    </source>
</evidence>
<evidence type="ECO:0000313" key="10">
    <source>
        <dbReference type="EMBL" id="CAI6342555.1"/>
    </source>
</evidence>
<keyword evidence="3 8" id="KW-0812">Transmembrane</keyword>
<dbReference type="Gene3D" id="1.20.1740.10">
    <property type="entry name" value="Amino acid/polyamine transporter I"/>
    <property type="match status" value="1"/>
</dbReference>
<feature type="transmembrane region" description="Helical" evidence="8">
    <location>
        <begin position="224"/>
        <end position="246"/>
    </location>
</feature>
<comment type="caution">
    <text evidence="10">The sequence shown here is derived from an EMBL/GenBank/DDBJ whole genome shotgun (WGS) entry which is preliminary data.</text>
</comment>
<keyword evidence="2" id="KW-0813">Transport</keyword>
<feature type="compositionally biased region" description="Low complexity" evidence="7">
    <location>
        <begin position="44"/>
        <end position="57"/>
    </location>
</feature>
<evidence type="ECO:0000259" key="9">
    <source>
        <dbReference type="Pfam" id="PF00324"/>
    </source>
</evidence>
<protein>
    <recommendedName>
        <fullName evidence="9">Amino acid permease/ SLC12A domain-containing protein</fullName>
    </recommendedName>
</protein>
<name>A0A9W4UUR2_9PLEO</name>
<keyword evidence="4" id="KW-0029">Amino-acid transport</keyword>
<evidence type="ECO:0000256" key="4">
    <source>
        <dbReference type="ARBA" id="ARBA00022970"/>
    </source>
</evidence>
<dbReference type="FunFam" id="1.20.1740.10:FF:000006">
    <property type="entry name" value="General amino acid permease"/>
    <property type="match status" value="1"/>
</dbReference>
<dbReference type="InterPro" id="IPR050524">
    <property type="entry name" value="APC_YAT"/>
</dbReference>
<evidence type="ECO:0000256" key="1">
    <source>
        <dbReference type="ARBA" id="ARBA00004141"/>
    </source>
</evidence>
<evidence type="ECO:0000313" key="11">
    <source>
        <dbReference type="Proteomes" id="UP001152607"/>
    </source>
</evidence>
<evidence type="ECO:0000256" key="5">
    <source>
        <dbReference type="ARBA" id="ARBA00022989"/>
    </source>
</evidence>
<evidence type="ECO:0000256" key="8">
    <source>
        <dbReference type="SAM" id="Phobius"/>
    </source>
</evidence>
<dbReference type="PANTHER" id="PTHR43341">
    <property type="entry name" value="AMINO ACID PERMEASE"/>
    <property type="match status" value="1"/>
</dbReference>
<dbReference type="InterPro" id="IPR004841">
    <property type="entry name" value="AA-permease/SLC12A_dom"/>
</dbReference>
<feature type="domain" description="Amino acid permease/ SLC12A" evidence="9">
    <location>
        <begin position="118"/>
        <end position="577"/>
    </location>
</feature>
<feature type="region of interest" description="Disordered" evidence="7">
    <location>
        <begin position="1"/>
        <end position="75"/>
    </location>
</feature>
<feature type="transmembrane region" description="Helical" evidence="8">
    <location>
        <begin position="514"/>
        <end position="535"/>
    </location>
</feature>
<feature type="transmembrane region" description="Helical" evidence="8">
    <location>
        <begin position="555"/>
        <end position="572"/>
    </location>
</feature>
<dbReference type="PANTHER" id="PTHR43341:SF18">
    <property type="entry name" value="AMINO ACID PERMEASE_ SLC12A DOMAIN-CONTAINING PROTEIN"/>
    <property type="match status" value="1"/>
</dbReference>
<dbReference type="AlphaFoldDB" id="A0A9W4UUR2"/>
<feature type="transmembrane region" description="Helical" evidence="8">
    <location>
        <begin position="472"/>
        <end position="493"/>
    </location>
</feature>
<feature type="transmembrane region" description="Helical" evidence="8">
    <location>
        <begin position="149"/>
        <end position="173"/>
    </location>
</feature>
<evidence type="ECO:0000256" key="3">
    <source>
        <dbReference type="ARBA" id="ARBA00022692"/>
    </source>
</evidence>
<gene>
    <name evidence="10" type="ORF">PDIGIT_LOCUS15764</name>
</gene>
<dbReference type="EMBL" id="CAOQHR010000013">
    <property type="protein sequence ID" value="CAI6342555.1"/>
    <property type="molecule type" value="Genomic_DNA"/>
</dbReference>
<dbReference type="Pfam" id="PF00324">
    <property type="entry name" value="AA_permease"/>
    <property type="match status" value="1"/>
</dbReference>
<feature type="compositionally biased region" description="Polar residues" evidence="7">
    <location>
        <begin position="1"/>
        <end position="40"/>
    </location>
</feature>
<feature type="transmembrane region" description="Helical" evidence="8">
    <location>
        <begin position="446"/>
        <end position="466"/>
    </location>
</feature>
<reference evidence="10" key="1">
    <citation type="submission" date="2023-01" db="EMBL/GenBank/DDBJ databases">
        <authorList>
            <person name="Van Ghelder C."/>
            <person name="Rancurel C."/>
        </authorList>
    </citation>
    <scope>NUCLEOTIDE SEQUENCE</scope>
    <source>
        <strain evidence="10">CNCM I-4278</strain>
    </source>
</reference>
<feature type="transmembrane region" description="Helical" evidence="8">
    <location>
        <begin position="348"/>
        <end position="367"/>
    </location>
</feature>
<proteinExistence type="predicted"/>
<dbReference type="GO" id="GO:0015171">
    <property type="term" value="F:amino acid transmembrane transporter activity"/>
    <property type="evidence" value="ECO:0007669"/>
    <property type="project" value="TreeGrafter"/>
</dbReference>
<comment type="subcellular location">
    <subcellularLocation>
        <location evidence="1">Membrane</location>
        <topology evidence="1">Multi-pass membrane protein</topology>
    </subcellularLocation>
</comment>
<dbReference type="Proteomes" id="UP001152607">
    <property type="component" value="Unassembled WGS sequence"/>
</dbReference>
<organism evidence="10 11">
    <name type="scientific">Periconia digitata</name>
    <dbReference type="NCBI Taxonomy" id="1303443"/>
    <lineage>
        <taxon>Eukaryota</taxon>
        <taxon>Fungi</taxon>
        <taxon>Dikarya</taxon>
        <taxon>Ascomycota</taxon>
        <taxon>Pezizomycotina</taxon>
        <taxon>Dothideomycetes</taxon>
        <taxon>Pleosporomycetidae</taxon>
        <taxon>Pleosporales</taxon>
        <taxon>Massarineae</taxon>
        <taxon>Periconiaceae</taxon>
        <taxon>Periconia</taxon>
    </lineage>
</organism>
<dbReference type="GO" id="GO:0016020">
    <property type="term" value="C:membrane"/>
    <property type="evidence" value="ECO:0007669"/>
    <property type="project" value="UniProtKB-SubCell"/>
</dbReference>
<accession>A0A9W4UUR2</accession>
<keyword evidence="5 8" id="KW-1133">Transmembrane helix</keyword>
<feature type="transmembrane region" description="Helical" evidence="8">
    <location>
        <begin position="387"/>
        <end position="411"/>
    </location>
</feature>
<keyword evidence="6 8" id="KW-0472">Membrane</keyword>
<feature type="transmembrane region" description="Helical" evidence="8">
    <location>
        <begin position="253"/>
        <end position="273"/>
    </location>
</feature>
<feature type="transmembrane region" description="Helical" evidence="8">
    <location>
        <begin position="119"/>
        <end position="137"/>
    </location>
</feature>